<keyword evidence="1" id="KW-0472">Membrane</keyword>
<accession>A0A162MK76</accession>
<evidence type="ECO:0000313" key="3">
    <source>
        <dbReference type="EMBL" id="KYO66470.1"/>
    </source>
</evidence>
<evidence type="ECO:0000256" key="1">
    <source>
        <dbReference type="SAM" id="Phobius"/>
    </source>
</evidence>
<dbReference type="OrthoDB" id="1683505at2"/>
<feature type="transmembrane region" description="Helical" evidence="1">
    <location>
        <begin position="20"/>
        <end position="41"/>
    </location>
</feature>
<dbReference type="STRING" id="520767.ATZ99_10980"/>
<dbReference type="EMBL" id="LOHZ01000027">
    <property type="protein sequence ID" value="KYO66470.1"/>
    <property type="molecule type" value="Genomic_DNA"/>
</dbReference>
<sequence>MLWIKGLLKNEKAQSMVEFALILPIIILLLFGILEFGRIYYSQIVLVRTAREAVRMCALGKSDQEVIDKIFEITPLPDTMENLRVEEILPPEGERKTGDAVTVKISYKLPLITPFFFSSPANLLTLKAQATMRME</sequence>
<name>A0A162MK76_9FIRM</name>
<comment type="caution">
    <text evidence="3">The sequence shown here is derived from an EMBL/GenBank/DDBJ whole genome shotgun (WGS) entry which is preliminary data.</text>
</comment>
<evidence type="ECO:0000313" key="4">
    <source>
        <dbReference type="Proteomes" id="UP000075737"/>
    </source>
</evidence>
<reference evidence="3 4" key="1">
    <citation type="submission" date="2015-12" db="EMBL/GenBank/DDBJ databases">
        <title>Draft genome of Thermovenabulum gondwanense isolated from a red thermophilic microbial mat colonisisng an outflow channel of a bore well.</title>
        <authorList>
            <person name="Patel B.K."/>
        </authorList>
    </citation>
    <scope>NUCLEOTIDE SEQUENCE [LARGE SCALE GENOMIC DNA]</scope>
    <source>
        <strain evidence="3 4">R270</strain>
    </source>
</reference>
<keyword evidence="1" id="KW-0812">Transmembrane</keyword>
<dbReference type="InterPro" id="IPR012495">
    <property type="entry name" value="TadE-like_dom"/>
</dbReference>
<gene>
    <name evidence="3" type="ORF">ATZ99_10980</name>
</gene>
<keyword evidence="1" id="KW-1133">Transmembrane helix</keyword>
<evidence type="ECO:0000259" key="2">
    <source>
        <dbReference type="Pfam" id="PF07811"/>
    </source>
</evidence>
<dbReference type="RefSeq" id="WP_068748234.1">
    <property type="nucleotide sequence ID" value="NZ_LOHZ01000027.1"/>
</dbReference>
<proteinExistence type="predicted"/>
<dbReference type="Pfam" id="PF07811">
    <property type="entry name" value="TadE"/>
    <property type="match status" value="1"/>
</dbReference>
<dbReference type="Proteomes" id="UP000075737">
    <property type="component" value="Unassembled WGS sequence"/>
</dbReference>
<organism evidence="3 4">
    <name type="scientific">Thermovenabulum gondwanense</name>
    <dbReference type="NCBI Taxonomy" id="520767"/>
    <lineage>
        <taxon>Bacteria</taxon>
        <taxon>Bacillati</taxon>
        <taxon>Bacillota</taxon>
        <taxon>Clostridia</taxon>
        <taxon>Thermosediminibacterales</taxon>
        <taxon>Thermosediminibacteraceae</taxon>
        <taxon>Thermovenabulum</taxon>
    </lineage>
</organism>
<feature type="domain" description="TadE-like" evidence="2">
    <location>
        <begin position="14"/>
        <end position="55"/>
    </location>
</feature>
<dbReference type="AlphaFoldDB" id="A0A162MK76"/>
<protein>
    <recommendedName>
        <fullName evidence="2">TadE-like domain-containing protein</fullName>
    </recommendedName>
</protein>
<keyword evidence="4" id="KW-1185">Reference proteome</keyword>